<dbReference type="Pfam" id="PF03331">
    <property type="entry name" value="LpxC"/>
    <property type="match status" value="1"/>
</dbReference>
<feature type="binding site" evidence="12">
    <location>
        <position position="74"/>
    </location>
    <ligand>
        <name>Zn(2+)</name>
        <dbReference type="ChEBI" id="CHEBI:29105"/>
    </ligand>
</feature>
<keyword evidence="6 12" id="KW-0441">Lipid A biosynthesis</keyword>
<dbReference type="Proteomes" id="UP001152872">
    <property type="component" value="Unassembled WGS sequence"/>
</dbReference>
<dbReference type="GO" id="GO:0046872">
    <property type="term" value="F:metal ion binding"/>
    <property type="evidence" value="ECO:0007669"/>
    <property type="project" value="UniProtKB-KW"/>
</dbReference>
<dbReference type="InterPro" id="IPR020568">
    <property type="entry name" value="Ribosomal_Su5_D2-typ_SF"/>
</dbReference>
<comment type="function">
    <text evidence="2 12">Catalyzes the hydrolysis of UDP-3-O-myristoyl-N-acetylglucosamine to form UDP-3-O-myristoylglucosamine and acetate, the committed step in lipid A biosynthesis.</text>
</comment>
<feature type="active site" description="Proton donor" evidence="12">
    <location>
        <position position="261"/>
    </location>
</feature>
<accession>A0A9X4M627</accession>
<dbReference type="PANTHER" id="PTHR33694:SF1">
    <property type="entry name" value="UDP-3-O-ACYL-N-ACETYLGLUCOSAMINE DEACETYLASE 1, MITOCHONDRIAL-RELATED"/>
    <property type="match status" value="1"/>
</dbReference>
<dbReference type="GO" id="GO:0103117">
    <property type="term" value="F:UDP-3-O-acyl-N-acetylglucosamine deacetylase activity"/>
    <property type="evidence" value="ECO:0007669"/>
    <property type="project" value="UniProtKB-UniRule"/>
</dbReference>
<comment type="pathway">
    <text evidence="3 12">Glycolipid biosynthesis; lipid IV(A) biosynthesis; lipid IV(A) from (3R)-3-hydroxytetradecanoyl-[acyl-carrier-protein] and UDP-N-acetyl-alpha-D-glucosamine: step 2/6.</text>
</comment>
<evidence type="ECO:0000256" key="9">
    <source>
        <dbReference type="ARBA" id="ARBA00022833"/>
    </source>
</evidence>
<feature type="binding site" evidence="12">
    <location>
        <position position="238"/>
    </location>
    <ligand>
        <name>Zn(2+)</name>
        <dbReference type="ChEBI" id="CHEBI:29105"/>
    </ligand>
</feature>
<feature type="binding site" evidence="12">
    <location>
        <position position="234"/>
    </location>
    <ligand>
        <name>Zn(2+)</name>
        <dbReference type="ChEBI" id="CHEBI:29105"/>
    </ligand>
</feature>
<protein>
    <recommendedName>
        <fullName evidence="4 12">UDP-3-O-acyl-N-acetylglucosamine deacetylase</fullName>
        <shortName evidence="12">UDP-3-O-acyl-GlcNAc deacetylase</shortName>
        <ecNumber evidence="4 12">3.5.1.108</ecNumber>
    </recommendedName>
    <alternativeName>
        <fullName evidence="12">UDP-3-O-[R-3-hydroxymyristoyl]-N-acetylglucosamine deacetylase</fullName>
    </alternativeName>
</protein>
<proteinExistence type="inferred from homology"/>
<keyword evidence="8 12" id="KW-0378">Hydrolase</keyword>
<dbReference type="EMBL" id="VBTY01000010">
    <property type="protein sequence ID" value="MDG3493398.1"/>
    <property type="molecule type" value="Genomic_DNA"/>
</dbReference>
<dbReference type="GO" id="GO:0016020">
    <property type="term" value="C:membrane"/>
    <property type="evidence" value="ECO:0007669"/>
    <property type="project" value="GOC"/>
</dbReference>
<comment type="catalytic activity">
    <reaction evidence="11 12">
        <text>a UDP-3-O-[(3R)-3-hydroxyacyl]-N-acetyl-alpha-D-glucosamine + H2O = a UDP-3-O-[(3R)-3-hydroxyacyl]-alpha-D-glucosamine + acetate</text>
        <dbReference type="Rhea" id="RHEA:67816"/>
        <dbReference type="ChEBI" id="CHEBI:15377"/>
        <dbReference type="ChEBI" id="CHEBI:30089"/>
        <dbReference type="ChEBI" id="CHEBI:137740"/>
        <dbReference type="ChEBI" id="CHEBI:173225"/>
        <dbReference type="EC" id="3.5.1.108"/>
    </reaction>
</comment>
<evidence type="ECO:0000256" key="11">
    <source>
        <dbReference type="ARBA" id="ARBA00024535"/>
    </source>
</evidence>
<keyword evidence="10 12" id="KW-0443">Lipid metabolism</keyword>
<evidence type="ECO:0000256" key="2">
    <source>
        <dbReference type="ARBA" id="ARBA00002923"/>
    </source>
</evidence>
<dbReference type="InterPro" id="IPR015870">
    <property type="entry name" value="UDP-acyl_N-AcGlcN_deAcase_N"/>
</dbReference>
<evidence type="ECO:0000256" key="10">
    <source>
        <dbReference type="ARBA" id="ARBA00023098"/>
    </source>
</evidence>
<keyword evidence="9 12" id="KW-0862">Zinc</keyword>
<comment type="similarity">
    <text evidence="12">Belongs to the LpxC family.</text>
</comment>
<dbReference type="Gene3D" id="3.30.1700.10">
    <property type="entry name" value="lpxc deacetylase, domain 2"/>
    <property type="match status" value="1"/>
</dbReference>
<dbReference type="InterPro" id="IPR011334">
    <property type="entry name" value="UDP-acyl_GlcNac_deAcase_C"/>
</dbReference>
<evidence type="ECO:0000256" key="6">
    <source>
        <dbReference type="ARBA" id="ARBA00022556"/>
    </source>
</evidence>
<evidence type="ECO:0000313" key="13">
    <source>
        <dbReference type="EMBL" id="MDG3493398.1"/>
    </source>
</evidence>
<keyword evidence="14" id="KW-1185">Reference proteome</keyword>
<dbReference type="NCBIfam" id="TIGR00325">
    <property type="entry name" value="lpxC"/>
    <property type="match status" value="1"/>
</dbReference>
<dbReference type="RefSeq" id="WP_009625440.1">
    <property type="nucleotide sequence ID" value="NZ_VBTY01000010.1"/>
</dbReference>
<comment type="cofactor">
    <cofactor evidence="1 12">
        <name>Zn(2+)</name>
        <dbReference type="ChEBI" id="CHEBI:29105"/>
    </cofactor>
</comment>
<evidence type="ECO:0000256" key="4">
    <source>
        <dbReference type="ARBA" id="ARBA00012745"/>
    </source>
</evidence>
<keyword evidence="5 12" id="KW-0444">Lipid biosynthesis</keyword>
<organism evidence="13 14">
    <name type="scientific">Pseudanabaena catenata USMAC16</name>
    <dbReference type="NCBI Taxonomy" id="1855837"/>
    <lineage>
        <taxon>Bacteria</taxon>
        <taxon>Bacillati</taxon>
        <taxon>Cyanobacteriota</taxon>
        <taxon>Cyanophyceae</taxon>
        <taxon>Pseudanabaenales</taxon>
        <taxon>Pseudanabaenaceae</taxon>
        <taxon>Pseudanabaena</taxon>
    </lineage>
</organism>
<evidence type="ECO:0000256" key="12">
    <source>
        <dbReference type="HAMAP-Rule" id="MF_00388"/>
    </source>
</evidence>
<gene>
    <name evidence="12 13" type="primary">lpxC</name>
    <name evidence="13" type="ORF">FEV09_02395</name>
</gene>
<dbReference type="PANTHER" id="PTHR33694">
    <property type="entry name" value="UDP-3-O-ACYL-N-ACETYLGLUCOSAMINE DEACETYLASE 1, MITOCHONDRIAL-RELATED"/>
    <property type="match status" value="1"/>
</dbReference>
<evidence type="ECO:0000256" key="3">
    <source>
        <dbReference type="ARBA" id="ARBA00005002"/>
    </source>
</evidence>
<evidence type="ECO:0000256" key="8">
    <source>
        <dbReference type="ARBA" id="ARBA00022801"/>
    </source>
</evidence>
<evidence type="ECO:0000313" key="14">
    <source>
        <dbReference type="Proteomes" id="UP001152872"/>
    </source>
</evidence>
<sequence>MLYQQTIASPFSLSGIGLHSGEQVSVTVSPAPIDSGRYFIYNGTKISADTNVVSASQLSTELRHNGTGVRTVEHLLSALFGMGIHNACIELDRPELPILDGSAMPWVEAIAQVGVETQVEGDCLVSLAEPVTVFKGDGFVTAIPADTLRFTYGIAFPTKAIGEQWFSWSPPIAEFPQKFATEIAPARTFTLAAYIDQARAAGLIKGGSLENAIVCDADRWINPPLRFENEPCRHKLLDLIGDLSLLGFLPRAHILAYKASHNLHAEFAIALATKQVSRS</sequence>
<keyword evidence="7 12" id="KW-0479">Metal-binding</keyword>
<dbReference type="Gene3D" id="3.30.230.20">
    <property type="entry name" value="lpxc deacetylase, domain 1"/>
    <property type="match status" value="1"/>
</dbReference>
<reference evidence="13" key="1">
    <citation type="submission" date="2019-05" db="EMBL/GenBank/DDBJ databases">
        <title>Whole genome sequencing of Pseudanabaena catenata USMAC16.</title>
        <authorList>
            <person name="Khan Z."/>
            <person name="Omar W.M."/>
            <person name="Convey P."/>
            <person name="Merican F."/>
            <person name="Najimudin N."/>
        </authorList>
    </citation>
    <scope>NUCLEOTIDE SEQUENCE</scope>
    <source>
        <strain evidence="13">USMAC16</strain>
    </source>
</reference>
<evidence type="ECO:0000256" key="5">
    <source>
        <dbReference type="ARBA" id="ARBA00022516"/>
    </source>
</evidence>
<name>A0A9X4M627_9CYAN</name>
<evidence type="ECO:0000256" key="1">
    <source>
        <dbReference type="ARBA" id="ARBA00001947"/>
    </source>
</evidence>
<dbReference type="HAMAP" id="MF_00388">
    <property type="entry name" value="LpxC"/>
    <property type="match status" value="1"/>
</dbReference>
<evidence type="ECO:0000256" key="7">
    <source>
        <dbReference type="ARBA" id="ARBA00022723"/>
    </source>
</evidence>
<comment type="caution">
    <text evidence="13">The sequence shown here is derived from an EMBL/GenBank/DDBJ whole genome shotgun (WGS) entry which is preliminary data.</text>
</comment>
<dbReference type="EC" id="3.5.1.108" evidence="4 12"/>
<dbReference type="AlphaFoldDB" id="A0A9X4M627"/>
<dbReference type="InterPro" id="IPR004463">
    <property type="entry name" value="UDP-acyl_GlcNac_deAcase"/>
</dbReference>
<dbReference type="GO" id="GO:0009245">
    <property type="term" value="P:lipid A biosynthetic process"/>
    <property type="evidence" value="ECO:0007669"/>
    <property type="project" value="UniProtKB-UniRule"/>
</dbReference>
<dbReference type="SUPFAM" id="SSF54211">
    <property type="entry name" value="Ribosomal protein S5 domain 2-like"/>
    <property type="match status" value="2"/>
</dbReference>